<protein>
    <recommendedName>
        <fullName evidence="4">Hypervirulence associated protein TUDOR domain-containing protein</fullName>
    </recommendedName>
</protein>
<dbReference type="RefSeq" id="XP_016216596.1">
    <property type="nucleotide sequence ID" value="XM_016355460.1"/>
</dbReference>
<dbReference type="HOGENOM" id="CLU_1908306_0_0_1"/>
<dbReference type="VEuPathDB" id="FungiDB:PV09_02421"/>
<evidence type="ECO:0000313" key="2">
    <source>
        <dbReference type="EMBL" id="KIW06727.1"/>
    </source>
</evidence>
<dbReference type="InterPro" id="IPR021719">
    <property type="entry name" value="Prot_inh_I78"/>
</dbReference>
<dbReference type="PANTHER" id="PTHR39600:SF1">
    <property type="entry name" value="PEPTIDASE INHIBITOR I78 FAMILY PROTEIN"/>
    <property type="match status" value="1"/>
</dbReference>
<dbReference type="Pfam" id="PF11720">
    <property type="entry name" value="Inhibitor_I78"/>
    <property type="match status" value="1"/>
</dbReference>
<dbReference type="PANTHER" id="PTHR39600">
    <property type="entry name" value="PEPTIDASE INHIBITOR I78 FAMILY PROTEIN"/>
    <property type="match status" value="1"/>
</dbReference>
<reference evidence="2 3" key="1">
    <citation type="submission" date="2015-01" db="EMBL/GenBank/DDBJ databases">
        <title>The Genome Sequence of Ochroconis gallopava CBS43764.</title>
        <authorList>
            <consortium name="The Broad Institute Genomics Platform"/>
            <person name="Cuomo C."/>
            <person name="de Hoog S."/>
            <person name="Gorbushina A."/>
            <person name="Stielow B."/>
            <person name="Teixiera M."/>
            <person name="Abouelleil A."/>
            <person name="Chapman S.B."/>
            <person name="Priest M."/>
            <person name="Young S.K."/>
            <person name="Wortman J."/>
            <person name="Nusbaum C."/>
            <person name="Birren B."/>
        </authorList>
    </citation>
    <scope>NUCLEOTIDE SEQUENCE [LARGE SCALE GENOMIC DNA]</scope>
    <source>
        <strain evidence="2 3">CBS 43764</strain>
    </source>
</reference>
<evidence type="ECO:0000313" key="3">
    <source>
        <dbReference type="Proteomes" id="UP000053259"/>
    </source>
</evidence>
<feature type="signal peptide" evidence="1">
    <location>
        <begin position="1"/>
        <end position="28"/>
    </location>
</feature>
<keyword evidence="1" id="KW-0732">Signal</keyword>
<dbReference type="EMBL" id="KN847534">
    <property type="protein sequence ID" value="KIW06727.1"/>
    <property type="molecule type" value="Genomic_DNA"/>
</dbReference>
<accession>A0A0D1Z194</accession>
<proteinExistence type="predicted"/>
<evidence type="ECO:0008006" key="4">
    <source>
        <dbReference type="Google" id="ProtNLM"/>
    </source>
</evidence>
<dbReference type="GeneID" id="27310394"/>
<dbReference type="STRING" id="253628.A0A0D1Z194"/>
<dbReference type="AlphaFoldDB" id="A0A0D1Z194"/>
<evidence type="ECO:0000256" key="1">
    <source>
        <dbReference type="SAM" id="SignalP"/>
    </source>
</evidence>
<dbReference type="Proteomes" id="UP000053259">
    <property type="component" value="Unassembled WGS sequence"/>
</dbReference>
<name>A0A0D1Z194_9PEZI</name>
<feature type="chain" id="PRO_5002247431" description="Hypervirulence associated protein TUDOR domain-containing protein" evidence="1">
    <location>
        <begin position="29"/>
        <end position="133"/>
    </location>
</feature>
<sequence length="133" mass="15202">MLSWHGYNQLSPMSMFLLLLFLQKYEYPTEKNQKVQKISKFRALHCPTNPTSIMPLVVPGLQSKDGSKTSDWMNKLMGKKIGETNDEITFARKDLPSEHRIVKEGDMMTMDHKPDRLNIHIGDDGTVSKVTHG</sequence>
<gene>
    <name evidence="2" type="ORF">PV09_02421</name>
</gene>
<dbReference type="Gene3D" id="3.30.10.10">
    <property type="entry name" value="Trypsin Inhibitor V, subunit A"/>
    <property type="match status" value="1"/>
</dbReference>
<dbReference type="InParanoid" id="A0A0D1Z194"/>
<organism evidence="2 3">
    <name type="scientific">Verruconis gallopava</name>
    <dbReference type="NCBI Taxonomy" id="253628"/>
    <lineage>
        <taxon>Eukaryota</taxon>
        <taxon>Fungi</taxon>
        <taxon>Dikarya</taxon>
        <taxon>Ascomycota</taxon>
        <taxon>Pezizomycotina</taxon>
        <taxon>Dothideomycetes</taxon>
        <taxon>Pleosporomycetidae</taxon>
        <taxon>Venturiales</taxon>
        <taxon>Sympoventuriaceae</taxon>
        <taxon>Verruconis</taxon>
    </lineage>
</organism>
<dbReference type="OrthoDB" id="10013825at2759"/>
<keyword evidence="3" id="KW-1185">Reference proteome</keyword>